<dbReference type="CDD" id="cd07343">
    <property type="entry name" value="M48A_Zmpste24p_like"/>
    <property type="match status" value="1"/>
</dbReference>
<gene>
    <name evidence="12" type="ORF">BJ980_000959</name>
</gene>
<keyword evidence="9" id="KW-1133">Transmembrane helix</keyword>
<feature type="binding site" evidence="7">
    <location>
        <position position="179"/>
    </location>
    <ligand>
        <name>Zn(2+)</name>
        <dbReference type="ChEBI" id="CHEBI:29105"/>
        <note>catalytic</note>
    </ligand>
</feature>
<name>A0A7Y9RYZ7_9ACTN</name>
<dbReference type="GO" id="GO:0004222">
    <property type="term" value="F:metalloendopeptidase activity"/>
    <property type="evidence" value="ECO:0007669"/>
    <property type="project" value="InterPro"/>
</dbReference>
<dbReference type="Pfam" id="PF01435">
    <property type="entry name" value="Peptidase_M48"/>
    <property type="match status" value="1"/>
</dbReference>
<dbReference type="EMBL" id="JACCAA010000001">
    <property type="protein sequence ID" value="NYG58036.1"/>
    <property type="molecule type" value="Genomic_DNA"/>
</dbReference>
<protein>
    <submittedName>
        <fullName evidence="12">STE24 endopeptidase</fullName>
        <ecNumber evidence="12">3.4.24.84</ecNumber>
    </submittedName>
</protein>
<dbReference type="GO" id="GO:0071586">
    <property type="term" value="P:CAAX-box protein processing"/>
    <property type="evidence" value="ECO:0007669"/>
    <property type="project" value="InterPro"/>
</dbReference>
<feature type="binding site" evidence="7">
    <location>
        <position position="175"/>
    </location>
    <ligand>
        <name>Zn(2+)</name>
        <dbReference type="ChEBI" id="CHEBI:29105"/>
        <note>catalytic</note>
    </ligand>
</feature>
<feature type="transmembrane region" description="Helical" evidence="9">
    <location>
        <begin position="48"/>
        <end position="65"/>
    </location>
</feature>
<dbReference type="RefSeq" id="WP_343047691.1">
    <property type="nucleotide sequence ID" value="NZ_JACCAA010000001.1"/>
</dbReference>
<dbReference type="InterPro" id="IPR027057">
    <property type="entry name" value="CAXX_Prtase_1"/>
</dbReference>
<evidence type="ECO:0000259" key="11">
    <source>
        <dbReference type="Pfam" id="PF16491"/>
    </source>
</evidence>
<comment type="similarity">
    <text evidence="8">Belongs to the peptidase M48 family.</text>
</comment>
<comment type="cofactor">
    <cofactor evidence="7 8">
        <name>Zn(2+)</name>
        <dbReference type="ChEBI" id="CHEBI:29105"/>
    </cofactor>
    <text evidence="7 8">Binds 1 zinc ion per subunit.</text>
</comment>
<evidence type="ECO:0000259" key="10">
    <source>
        <dbReference type="Pfam" id="PF01435"/>
    </source>
</evidence>
<evidence type="ECO:0000313" key="12">
    <source>
        <dbReference type="EMBL" id="NYG58036.1"/>
    </source>
</evidence>
<dbReference type="GO" id="GO:0046872">
    <property type="term" value="F:metal ion binding"/>
    <property type="evidence" value="ECO:0007669"/>
    <property type="project" value="UniProtKB-KW"/>
</dbReference>
<evidence type="ECO:0000256" key="2">
    <source>
        <dbReference type="ARBA" id="ARBA00022723"/>
    </source>
</evidence>
<keyword evidence="9" id="KW-0472">Membrane</keyword>
<keyword evidence="2 7" id="KW-0479">Metal-binding</keyword>
<dbReference type="InterPro" id="IPR032456">
    <property type="entry name" value="Peptidase_M48_N"/>
</dbReference>
<keyword evidence="1 8" id="KW-0645">Protease</keyword>
<organism evidence="12 13">
    <name type="scientific">Nocardioides daedukensis</name>
    <dbReference type="NCBI Taxonomy" id="634462"/>
    <lineage>
        <taxon>Bacteria</taxon>
        <taxon>Bacillati</taxon>
        <taxon>Actinomycetota</taxon>
        <taxon>Actinomycetes</taxon>
        <taxon>Propionibacteriales</taxon>
        <taxon>Nocardioidaceae</taxon>
        <taxon>Nocardioides</taxon>
    </lineage>
</organism>
<dbReference type="Proteomes" id="UP000540656">
    <property type="component" value="Unassembled WGS sequence"/>
</dbReference>
<accession>A0A7Y9RYZ7</accession>
<sequence>MIGLSAVILLIGQVATLPFSLALRQRRVDYGLTEQTLADWSIDLAKNYLLGLAVTSIALLVLVGCARRWRTWWPAIAGGACAGLVLAGSYVYPVLVEPLFNDFSSMPDGDTRSQILALADDQGVAVDDVLIADASRRTTTLNAYVSGFGDTRRVVVYDNLIESQPEDQVLSVVAHELAHAKHDDVLVGTGLGAFATLIGVGLLGLIASSARVRRRSGVGGLDDPRSVALVLGLMTVATLLASPVQNTISRHVELRADLDALRVSSPEAMVDLQRDLCLRAVCDPTPPAWSQFWFGSHPTVLERVTIAG</sequence>
<reference evidence="12 13" key="1">
    <citation type="submission" date="2020-07" db="EMBL/GenBank/DDBJ databases">
        <title>Sequencing the genomes of 1000 actinobacteria strains.</title>
        <authorList>
            <person name="Klenk H.-P."/>
        </authorList>
    </citation>
    <scope>NUCLEOTIDE SEQUENCE [LARGE SCALE GENOMIC DNA]</scope>
    <source>
        <strain evidence="12 13">DSM 23819</strain>
    </source>
</reference>
<evidence type="ECO:0000256" key="5">
    <source>
        <dbReference type="ARBA" id="ARBA00023049"/>
    </source>
</evidence>
<evidence type="ECO:0000313" key="13">
    <source>
        <dbReference type="Proteomes" id="UP000540656"/>
    </source>
</evidence>
<dbReference type="PANTHER" id="PTHR10120">
    <property type="entry name" value="CAAX PRENYL PROTEASE 1"/>
    <property type="match status" value="1"/>
</dbReference>
<keyword evidence="4 7" id="KW-0862">Zinc</keyword>
<dbReference type="Pfam" id="PF16491">
    <property type="entry name" value="Peptidase_M48_N"/>
    <property type="match status" value="1"/>
</dbReference>
<evidence type="ECO:0000256" key="9">
    <source>
        <dbReference type="SAM" id="Phobius"/>
    </source>
</evidence>
<proteinExistence type="inferred from homology"/>
<feature type="active site" evidence="6">
    <location>
        <position position="176"/>
    </location>
</feature>
<feature type="transmembrane region" description="Helical" evidence="9">
    <location>
        <begin position="185"/>
        <end position="206"/>
    </location>
</feature>
<feature type="domain" description="Peptidase M48" evidence="10">
    <location>
        <begin position="109"/>
        <end position="304"/>
    </location>
</feature>
<keyword evidence="3 8" id="KW-0378">Hydrolase</keyword>
<dbReference type="Gene3D" id="3.30.2010.10">
    <property type="entry name" value="Metalloproteases ('zincins'), catalytic domain"/>
    <property type="match status" value="1"/>
</dbReference>
<evidence type="ECO:0000256" key="3">
    <source>
        <dbReference type="ARBA" id="ARBA00022801"/>
    </source>
</evidence>
<dbReference type="InterPro" id="IPR001915">
    <property type="entry name" value="Peptidase_M48"/>
</dbReference>
<evidence type="ECO:0000256" key="8">
    <source>
        <dbReference type="RuleBase" id="RU003983"/>
    </source>
</evidence>
<evidence type="ECO:0000256" key="6">
    <source>
        <dbReference type="PIRSR" id="PIRSR627057-1"/>
    </source>
</evidence>
<keyword evidence="5 8" id="KW-0482">Metalloprotease</keyword>
<evidence type="ECO:0000256" key="1">
    <source>
        <dbReference type="ARBA" id="ARBA00022670"/>
    </source>
</evidence>
<dbReference type="EC" id="3.4.24.84" evidence="12"/>
<feature type="binding site" evidence="7">
    <location>
        <position position="253"/>
    </location>
    <ligand>
        <name>Zn(2+)</name>
        <dbReference type="ChEBI" id="CHEBI:29105"/>
        <note>catalytic</note>
    </ligand>
</feature>
<feature type="active site" description="Proton donor" evidence="6">
    <location>
        <position position="257"/>
    </location>
</feature>
<keyword evidence="9" id="KW-0812">Transmembrane</keyword>
<comment type="caution">
    <text evidence="12">The sequence shown here is derived from an EMBL/GenBank/DDBJ whole genome shotgun (WGS) entry which is preliminary data.</text>
</comment>
<evidence type="ECO:0000256" key="7">
    <source>
        <dbReference type="PIRSR" id="PIRSR627057-2"/>
    </source>
</evidence>
<evidence type="ECO:0000256" key="4">
    <source>
        <dbReference type="ARBA" id="ARBA00022833"/>
    </source>
</evidence>
<feature type="domain" description="CAAX prenyl protease 1 N-terminal" evidence="11">
    <location>
        <begin position="6"/>
        <end position="101"/>
    </location>
</feature>
<keyword evidence="13" id="KW-1185">Reference proteome</keyword>
<feature type="transmembrane region" description="Helical" evidence="9">
    <location>
        <begin position="72"/>
        <end position="92"/>
    </location>
</feature>
<dbReference type="AlphaFoldDB" id="A0A7Y9RYZ7"/>